<proteinExistence type="predicted"/>
<dbReference type="InterPro" id="IPR059005">
    <property type="entry name" value="LETM1_C"/>
</dbReference>
<organism evidence="3 4">
    <name type="scientific">Teladorsagia circumcincta</name>
    <name type="common">Brown stomach worm</name>
    <name type="synonym">Ostertagia circumcincta</name>
    <dbReference type="NCBI Taxonomy" id="45464"/>
    <lineage>
        <taxon>Eukaryota</taxon>
        <taxon>Metazoa</taxon>
        <taxon>Ecdysozoa</taxon>
        <taxon>Nematoda</taxon>
        <taxon>Chromadorea</taxon>
        <taxon>Rhabditida</taxon>
        <taxon>Rhabditina</taxon>
        <taxon>Rhabditomorpha</taxon>
        <taxon>Strongyloidea</taxon>
        <taxon>Trichostrongylidae</taxon>
        <taxon>Teladorsagia</taxon>
    </lineage>
</organism>
<protein>
    <recommendedName>
        <fullName evidence="2">LETM1-like C-terminal domain-containing protein</fullName>
    </recommendedName>
</protein>
<reference evidence="3 4" key="1">
    <citation type="submission" date="2015-09" db="EMBL/GenBank/DDBJ databases">
        <title>Draft genome of the parasitic nematode Teladorsagia circumcincta isolate WARC Sus (inbred).</title>
        <authorList>
            <person name="Mitreva M."/>
        </authorList>
    </citation>
    <scope>NUCLEOTIDE SEQUENCE [LARGE SCALE GENOMIC DNA]</scope>
    <source>
        <strain evidence="3 4">S</strain>
    </source>
</reference>
<dbReference type="AlphaFoldDB" id="A0A2G9U924"/>
<evidence type="ECO:0000256" key="1">
    <source>
        <dbReference type="SAM" id="Coils"/>
    </source>
</evidence>
<keyword evidence="4" id="KW-1185">Reference proteome</keyword>
<feature type="coiled-coil region" evidence="1">
    <location>
        <begin position="11"/>
        <end position="88"/>
    </location>
</feature>
<keyword evidence="1" id="KW-0175">Coiled coil</keyword>
<gene>
    <name evidence="3" type="ORF">TELCIR_11510</name>
</gene>
<accession>A0A2G9U924</accession>
<dbReference type="EMBL" id="KZ348038">
    <property type="protein sequence ID" value="PIO66766.1"/>
    <property type="molecule type" value="Genomic_DNA"/>
</dbReference>
<feature type="domain" description="LETM1-like C-terminal" evidence="2">
    <location>
        <begin position="136"/>
        <end position="195"/>
    </location>
</feature>
<evidence type="ECO:0000313" key="3">
    <source>
        <dbReference type="EMBL" id="PIO66766.1"/>
    </source>
</evidence>
<dbReference type="OrthoDB" id="5864495at2759"/>
<dbReference type="Proteomes" id="UP000230423">
    <property type="component" value="Unassembled WGS sequence"/>
</dbReference>
<dbReference type="Pfam" id="PF26561">
    <property type="entry name" value="LETM1_C"/>
    <property type="match status" value="1"/>
</dbReference>
<evidence type="ECO:0000313" key="4">
    <source>
        <dbReference type="Proteomes" id="UP000230423"/>
    </source>
</evidence>
<evidence type="ECO:0000259" key="2">
    <source>
        <dbReference type="Pfam" id="PF26561"/>
    </source>
</evidence>
<name>A0A2G9U924_TELCI</name>
<sequence>MEGGQVGYKERLDLIRQLEEAIAKEKAMEEEKKREEEKQRILVEETEKVKADVGVTAAEVLTASAETHEKLTKAATAAAEALDTLKKDLAGAVQEAVDLATPAEKEGKPAPEATVDAKDLSSIEQLLVGGPLHEAKHEILGLKEKAIEHSEDLVEITALDSAFSETKVAQRLRNRLNTMIDSVDTLVSQIEEEKRMVEETIIDPAMPDSVAAKRYANELGKIYSKFGGKVPRRAFHFSLF</sequence>